<keyword evidence="3" id="KW-0732">Signal</keyword>
<dbReference type="PANTHER" id="PTHR39957:SF1">
    <property type="entry name" value="AT09846P1-RELATED"/>
    <property type="match status" value="1"/>
</dbReference>
<keyword evidence="6" id="KW-1185">Reference proteome</keyword>
<dbReference type="Pfam" id="PF15430">
    <property type="entry name" value="SVWC"/>
    <property type="match status" value="1"/>
</dbReference>
<evidence type="ECO:0000256" key="1">
    <source>
        <dbReference type="ARBA" id="ARBA00004613"/>
    </source>
</evidence>
<protein>
    <recommendedName>
        <fullName evidence="4">Single domain-containing protein</fullName>
    </recommendedName>
</protein>
<evidence type="ECO:0000256" key="2">
    <source>
        <dbReference type="ARBA" id="ARBA00022525"/>
    </source>
</evidence>
<sequence length="120" mass="13200">MKSALFLLFCAILNVHAWVALIPNNLNKAPPGGCYADNNNIGYMDKNEVKRIQGMCAIAKCQGSFIEMEGCGSVSFAPPCKKLPGDLRKPFPHCCYEKICPEEPETDIDTFEVDNLLGTD</sequence>
<feature type="domain" description="Single" evidence="4">
    <location>
        <begin position="34"/>
        <end position="100"/>
    </location>
</feature>
<comment type="subcellular location">
    <subcellularLocation>
        <location evidence="1">Secreted</location>
    </subcellularLocation>
</comment>
<dbReference type="GO" id="GO:0005576">
    <property type="term" value="C:extracellular region"/>
    <property type="evidence" value="ECO:0007669"/>
    <property type="project" value="UniProtKB-SubCell"/>
</dbReference>
<reference evidence="5" key="1">
    <citation type="submission" date="2022-01" db="EMBL/GenBank/DDBJ databases">
        <authorList>
            <person name="King R."/>
        </authorList>
    </citation>
    <scope>NUCLEOTIDE SEQUENCE</scope>
</reference>
<organism evidence="5 6">
    <name type="scientific">Phyllotreta striolata</name>
    <name type="common">Striped flea beetle</name>
    <name type="synonym">Crioceris striolata</name>
    <dbReference type="NCBI Taxonomy" id="444603"/>
    <lineage>
        <taxon>Eukaryota</taxon>
        <taxon>Metazoa</taxon>
        <taxon>Ecdysozoa</taxon>
        <taxon>Arthropoda</taxon>
        <taxon>Hexapoda</taxon>
        <taxon>Insecta</taxon>
        <taxon>Pterygota</taxon>
        <taxon>Neoptera</taxon>
        <taxon>Endopterygota</taxon>
        <taxon>Coleoptera</taxon>
        <taxon>Polyphaga</taxon>
        <taxon>Cucujiformia</taxon>
        <taxon>Chrysomeloidea</taxon>
        <taxon>Chrysomelidae</taxon>
        <taxon>Galerucinae</taxon>
        <taxon>Alticini</taxon>
        <taxon>Phyllotreta</taxon>
    </lineage>
</organism>
<evidence type="ECO:0000259" key="4">
    <source>
        <dbReference type="SMART" id="SM01318"/>
    </source>
</evidence>
<dbReference type="InterPro" id="IPR029277">
    <property type="entry name" value="SVWC_dom"/>
</dbReference>
<feature type="signal peptide" evidence="3">
    <location>
        <begin position="1"/>
        <end position="17"/>
    </location>
</feature>
<evidence type="ECO:0000256" key="3">
    <source>
        <dbReference type="SAM" id="SignalP"/>
    </source>
</evidence>
<name>A0A9N9TEM7_PHYSR</name>
<feature type="chain" id="PRO_5040256941" description="Single domain-containing protein" evidence="3">
    <location>
        <begin position="18"/>
        <end position="120"/>
    </location>
</feature>
<dbReference type="InterPro" id="IPR053308">
    <property type="entry name" value="Vago-like"/>
</dbReference>
<dbReference type="Proteomes" id="UP001153712">
    <property type="component" value="Chromosome 1"/>
</dbReference>
<dbReference type="SMART" id="SM01318">
    <property type="entry name" value="SVWC"/>
    <property type="match status" value="1"/>
</dbReference>
<dbReference type="AlphaFoldDB" id="A0A9N9TEM7"/>
<dbReference type="PANTHER" id="PTHR39957">
    <property type="entry name" value="AT09846P1-RELATED"/>
    <property type="match status" value="1"/>
</dbReference>
<keyword evidence="2" id="KW-0964">Secreted</keyword>
<accession>A0A9N9TEM7</accession>
<evidence type="ECO:0000313" key="6">
    <source>
        <dbReference type="Proteomes" id="UP001153712"/>
    </source>
</evidence>
<dbReference type="OrthoDB" id="6674808at2759"/>
<gene>
    <name evidence="5" type="ORF">PHYEVI_LOCUS801</name>
</gene>
<evidence type="ECO:0000313" key="5">
    <source>
        <dbReference type="EMBL" id="CAG9854338.1"/>
    </source>
</evidence>
<dbReference type="EMBL" id="OU900094">
    <property type="protein sequence ID" value="CAG9854338.1"/>
    <property type="molecule type" value="Genomic_DNA"/>
</dbReference>
<proteinExistence type="predicted"/>